<evidence type="ECO:0000256" key="13">
    <source>
        <dbReference type="HAMAP-Rule" id="MF_00145"/>
    </source>
</evidence>
<evidence type="ECO:0000256" key="12">
    <source>
        <dbReference type="ARBA" id="ARBA00023152"/>
    </source>
</evidence>
<comment type="caution">
    <text evidence="13">Lacks conserved residue(s) required for the propagation of feature annotation.</text>
</comment>
<feature type="binding site" evidence="14">
    <location>
        <position position="120"/>
    </location>
    <ligand>
        <name>(2R)-3-phosphoglycerate</name>
        <dbReference type="ChEBI" id="CHEBI:58272"/>
    </ligand>
</feature>
<feature type="binding site" evidence="13">
    <location>
        <position position="38"/>
    </location>
    <ligand>
        <name>substrate</name>
    </ligand>
</feature>
<accession>A0A506U9R0</accession>
<dbReference type="InterPro" id="IPR015911">
    <property type="entry name" value="Phosphoglycerate_kinase_CS"/>
</dbReference>
<gene>
    <name evidence="13" type="primary">pgk</name>
    <name evidence="17" type="ORF">FJU08_12275</name>
</gene>
<evidence type="ECO:0000256" key="5">
    <source>
        <dbReference type="ARBA" id="ARBA00013061"/>
    </source>
</evidence>
<protein>
    <recommendedName>
        <fullName evidence="6 13">Phosphoglycerate kinase</fullName>
        <ecNumber evidence="5 13">2.7.2.3</ecNumber>
    </recommendedName>
</protein>
<evidence type="ECO:0000256" key="4">
    <source>
        <dbReference type="ARBA" id="ARBA00011245"/>
    </source>
</evidence>
<evidence type="ECO:0000313" key="17">
    <source>
        <dbReference type="EMBL" id="TPW30096.1"/>
    </source>
</evidence>
<dbReference type="UniPathway" id="UPA00109">
    <property type="reaction ID" value="UER00185"/>
</dbReference>
<evidence type="ECO:0000256" key="7">
    <source>
        <dbReference type="ARBA" id="ARBA00022490"/>
    </source>
</evidence>
<evidence type="ECO:0000256" key="9">
    <source>
        <dbReference type="ARBA" id="ARBA00022741"/>
    </source>
</evidence>
<keyword evidence="12 13" id="KW-0324">Glycolysis</keyword>
<dbReference type="RefSeq" id="WP_141149305.1">
    <property type="nucleotide sequence ID" value="NZ_VHLG01000007.1"/>
</dbReference>
<feature type="binding site" evidence="14">
    <location>
        <position position="38"/>
    </location>
    <ligand>
        <name>(2R)-3-phosphoglycerate</name>
        <dbReference type="ChEBI" id="CHEBI:58272"/>
    </ligand>
</feature>
<comment type="pathway">
    <text evidence="2 13">Carbohydrate degradation; glycolysis; pyruvate from D-glyceraldehyde 3-phosphate: step 2/5.</text>
</comment>
<feature type="binding site" evidence="13">
    <location>
        <position position="153"/>
    </location>
    <ligand>
        <name>substrate</name>
    </ligand>
</feature>
<feature type="binding site" evidence="14">
    <location>
        <position position="153"/>
    </location>
    <ligand>
        <name>(2R)-3-phosphoglycerate</name>
        <dbReference type="ChEBI" id="CHEBI:58272"/>
    </ligand>
</feature>
<dbReference type="GO" id="GO:0005524">
    <property type="term" value="F:ATP binding"/>
    <property type="evidence" value="ECO:0007669"/>
    <property type="project" value="UniProtKB-KW"/>
</dbReference>
<dbReference type="EMBL" id="VHLG01000007">
    <property type="protein sequence ID" value="TPW30096.1"/>
    <property type="molecule type" value="Genomic_DNA"/>
</dbReference>
<dbReference type="PRINTS" id="PR00477">
    <property type="entry name" value="PHGLYCKINASE"/>
</dbReference>
<evidence type="ECO:0000256" key="6">
    <source>
        <dbReference type="ARBA" id="ARBA00016471"/>
    </source>
</evidence>
<feature type="binding site" evidence="13 14">
    <location>
        <begin position="23"/>
        <end position="25"/>
    </location>
    <ligand>
        <name>substrate</name>
    </ligand>
</feature>
<dbReference type="InterPro" id="IPR001576">
    <property type="entry name" value="Phosphoglycerate_kinase"/>
</dbReference>
<dbReference type="PANTHER" id="PTHR11406">
    <property type="entry name" value="PHOSPHOGLYCERATE KINASE"/>
    <property type="match status" value="1"/>
</dbReference>
<dbReference type="PROSITE" id="PS00111">
    <property type="entry name" value="PGLYCERATE_KINASE"/>
    <property type="match status" value="1"/>
</dbReference>
<evidence type="ECO:0000256" key="16">
    <source>
        <dbReference type="RuleBase" id="RU000532"/>
    </source>
</evidence>
<dbReference type="PIRSF" id="PIRSF000724">
    <property type="entry name" value="Pgk"/>
    <property type="match status" value="1"/>
</dbReference>
<keyword evidence="9 13" id="KW-0547">Nucleotide-binding</keyword>
<feature type="binding site" evidence="13 14">
    <location>
        <begin position="61"/>
        <end position="64"/>
    </location>
    <ligand>
        <name>substrate</name>
    </ligand>
</feature>
<dbReference type="Gene3D" id="3.40.50.1260">
    <property type="entry name" value="Phosphoglycerate kinase, N-terminal domain"/>
    <property type="match status" value="2"/>
</dbReference>
<dbReference type="Proteomes" id="UP000318801">
    <property type="component" value="Unassembled WGS sequence"/>
</dbReference>
<evidence type="ECO:0000313" key="18">
    <source>
        <dbReference type="Proteomes" id="UP000318801"/>
    </source>
</evidence>
<organism evidence="17 18">
    <name type="scientific">Martelella alba</name>
    <dbReference type="NCBI Taxonomy" id="2590451"/>
    <lineage>
        <taxon>Bacteria</taxon>
        <taxon>Pseudomonadati</taxon>
        <taxon>Pseudomonadota</taxon>
        <taxon>Alphaproteobacteria</taxon>
        <taxon>Hyphomicrobiales</taxon>
        <taxon>Aurantimonadaceae</taxon>
        <taxon>Martelella</taxon>
    </lineage>
</organism>
<keyword evidence="7 13" id="KW-0963">Cytoplasm</keyword>
<feature type="binding site" evidence="13">
    <location>
        <position position="120"/>
    </location>
    <ligand>
        <name>substrate</name>
    </ligand>
</feature>
<evidence type="ECO:0000256" key="1">
    <source>
        <dbReference type="ARBA" id="ARBA00000642"/>
    </source>
</evidence>
<dbReference type="GO" id="GO:0043531">
    <property type="term" value="F:ADP binding"/>
    <property type="evidence" value="ECO:0007669"/>
    <property type="project" value="TreeGrafter"/>
</dbReference>
<dbReference type="GO" id="GO:0006094">
    <property type="term" value="P:gluconeogenesis"/>
    <property type="evidence" value="ECO:0007669"/>
    <property type="project" value="TreeGrafter"/>
</dbReference>
<comment type="similarity">
    <text evidence="3 13 16">Belongs to the phosphoglycerate kinase family.</text>
</comment>
<keyword evidence="10 13" id="KW-0418">Kinase</keyword>
<comment type="subcellular location">
    <subcellularLocation>
        <location evidence="13">Cytoplasm</location>
    </subcellularLocation>
</comment>
<evidence type="ECO:0000256" key="14">
    <source>
        <dbReference type="PIRSR" id="PIRSR000724-1"/>
    </source>
</evidence>
<dbReference type="InterPro" id="IPR036043">
    <property type="entry name" value="Phosphoglycerate_kinase_sf"/>
</dbReference>
<dbReference type="Pfam" id="PF00162">
    <property type="entry name" value="PGK"/>
    <property type="match status" value="1"/>
</dbReference>
<keyword evidence="11 13" id="KW-0067">ATP-binding</keyword>
<dbReference type="SUPFAM" id="SSF53748">
    <property type="entry name" value="Phosphoglycerate kinase"/>
    <property type="match status" value="1"/>
</dbReference>
<sequence length="398" mass="41635">MPAFKTLDDLTDIAGKRVLLRVDLNVPVSDGKVTDTTRIERVAPTILELSEKGAKVILMAHFGRPKGAVVPDMSLKLIIPSVEEVLDHSVSFAEDCIGAPAQKAIAAMENGDILLLENTRFHKGEEKNEPDFVAALAENGDIYVNDAFSAAHRAHASTEGLGHHMPAYAGRTMQAELEALEKGLGVPVRPVVAIVGGAKVSTKIDLLQNLIEKVDALVIGGGMANTFIAAKGIDVGKSLCEHDLADTARAIMAKAETTNCAIVLPVDGVVAREFKANAENETVAIDAIPADAMMLDVGPASVTLVNEWIAKAATLVWNGPLGAFEIEPFDAATVSAAKFAAEQTKAGKLISVAGGGDTVSALNHAGVAGDFSYVSTAGGAFLEWMEGKALPGVEILKK</sequence>
<dbReference type="InterPro" id="IPR015824">
    <property type="entry name" value="Phosphoglycerate_kinase_N"/>
</dbReference>
<feature type="binding site" evidence="13 15">
    <location>
        <begin position="355"/>
        <end position="358"/>
    </location>
    <ligand>
        <name>ATP</name>
        <dbReference type="ChEBI" id="CHEBI:30616"/>
    </ligand>
</feature>
<keyword evidence="8 13" id="KW-0808">Transferase</keyword>
<dbReference type="EC" id="2.7.2.3" evidence="5 13"/>
<keyword evidence="18" id="KW-1185">Reference proteome</keyword>
<dbReference type="FunFam" id="3.40.50.1260:FF:000031">
    <property type="entry name" value="Phosphoglycerate kinase 1"/>
    <property type="match status" value="1"/>
</dbReference>
<evidence type="ECO:0000256" key="2">
    <source>
        <dbReference type="ARBA" id="ARBA00004838"/>
    </source>
</evidence>
<dbReference type="PANTHER" id="PTHR11406:SF23">
    <property type="entry name" value="PHOSPHOGLYCERATE KINASE 1, CHLOROPLASTIC-RELATED"/>
    <property type="match status" value="1"/>
</dbReference>
<proteinExistence type="inferred from homology"/>
<comment type="subunit">
    <text evidence="4 13">Monomer.</text>
</comment>
<evidence type="ECO:0000256" key="3">
    <source>
        <dbReference type="ARBA" id="ARBA00008982"/>
    </source>
</evidence>
<comment type="catalytic activity">
    <reaction evidence="1 13 16">
        <text>(2R)-3-phosphoglycerate + ATP = (2R)-3-phospho-glyceroyl phosphate + ADP</text>
        <dbReference type="Rhea" id="RHEA:14801"/>
        <dbReference type="ChEBI" id="CHEBI:30616"/>
        <dbReference type="ChEBI" id="CHEBI:57604"/>
        <dbReference type="ChEBI" id="CHEBI:58272"/>
        <dbReference type="ChEBI" id="CHEBI:456216"/>
        <dbReference type="EC" id="2.7.2.3"/>
    </reaction>
</comment>
<feature type="binding site" evidence="13 15">
    <location>
        <position position="203"/>
    </location>
    <ligand>
        <name>ATP</name>
        <dbReference type="ChEBI" id="CHEBI:30616"/>
    </ligand>
</feature>
<comment type="caution">
    <text evidence="17">The sequence shown here is derived from an EMBL/GenBank/DDBJ whole genome shotgun (WGS) entry which is preliminary data.</text>
</comment>
<dbReference type="AlphaFoldDB" id="A0A506U9R0"/>
<dbReference type="FunFam" id="3.40.50.1260:FF:000006">
    <property type="entry name" value="Phosphoglycerate kinase"/>
    <property type="match status" value="1"/>
</dbReference>
<evidence type="ECO:0000256" key="15">
    <source>
        <dbReference type="PIRSR" id="PIRSR000724-2"/>
    </source>
</evidence>
<evidence type="ECO:0000256" key="11">
    <source>
        <dbReference type="ARBA" id="ARBA00022840"/>
    </source>
</evidence>
<evidence type="ECO:0000256" key="10">
    <source>
        <dbReference type="ARBA" id="ARBA00022777"/>
    </source>
</evidence>
<dbReference type="GO" id="GO:0005829">
    <property type="term" value="C:cytosol"/>
    <property type="evidence" value="ECO:0007669"/>
    <property type="project" value="TreeGrafter"/>
</dbReference>
<dbReference type="OrthoDB" id="9808460at2"/>
<name>A0A506U9R0_9HYPH</name>
<evidence type="ECO:0000256" key="8">
    <source>
        <dbReference type="ARBA" id="ARBA00022679"/>
    </source>
</evidence>
<dbReference type="HAMAP" id="MF_00145">
    <property type="entry name" value="Phosphoglyc_kinase"/>
    <property type="match status" value="1"/>
</dbReference>
<dbReference type="GO" id="GO:0004618">
    <property type="term" value="F:phosphoglycerate kinase activity"/>
    <property type="evidence" value="ECO:0007669"/>
    <property type="project" value="UniProtKB-UniRule"/>
</dbReference>
<reference evidence="17 18" key="1">
    <citation type="submission" date="2019-06" db="EMBL/GenBank/DDBJ databases">
        <authorList>
            <person name="Li M."/>
        </authorList>
    </citation>
    <scope>NUCLEOTIDE SEQUENCE [LARGE SCALE GENOMIC DNA]</scope>
    <source>
        <strain evidence="17 18">BGMRC2036</strain>
    </source>
</reference>
<dbReference type="GO" id="GO:0006096">
    <property type="term" value="P:glycolytic process"/>
    <property type="evidence" value="ECO:0007669"/>
    <property type="project" value="UniProtKB-UniRule"/>
</dbReference>
<feature type="binding site" evidence="13 15">
    <location>
        <position position="325"/>
    </location>
    <ligand>
        <name>ATP</name>
        <dbReference type="ChEBI" id="CHEBI:30616"/>
    </ligand>
</feature>